<organism evidence="2 3">
    <name type="scientific">Paramicrobacterium agarici</name>
    <dbReference type="NCBI Taxonomy" id="630514"/>
    <lineage>
        <taxon>Bacteria</taxon>
        <taxon>Bacillati</taxon>
        <taxon>Actinomycetota</taxon>
        <taxon>Actinomycetes</taxon>
        <taxon>Micrococcales</taxon>
        <taxon>Microbacteriaceae</taxon>
        <taxon>Paramicrobacterium</taxon>
    </lineage>
</organism>
<evidence type="ECO:0000256" key="1">
    <source>
        <dbReference type="ARBA" id="ARBA00022729"/>
    </source>
</evidence>
<name>A0A2A9DT32_9MICO</name>
<accession>A0A2A9DT32</accession>
<protein>
    <submittedName>
        <fullName evidence="2">Putative spermidine/putrescine transport system substrate-binding protein</fullName>
    </submittedName>
</protein>
<dbReference type="Gene3D" id="3.40.190.10">
    <property type="entry name" value="Periplasmic binding protein-like II"/>
    <property type="match status" value="2"/>
</dbReference>
<dbReference type="PANTHER" id="PTHR30006:SF2">
    <property type="entry name" value="ABC TRANSPORTER SUBSTRATE-BINDING PROTEIN"/>
    <property type="match status" value="1"/>
</dbReference>
<reference evidence="2 3" key="1">
    <citation type="submission" date="2017-10" db="EMBL/GenBank/DDBJ databases">
        <title>Sequencing the genomes of 1000 actinobacteria strains.</title>
        <authorList>
            <person name="Klenk H.-P."/>
        </authorList>
    </citation>
    <scope>NUCLEOTIDE SEQUENCE [LARGE SCALE GENOMIC DNA]</scope>
    <source>
        <strain evidence="2 3">DSM 21798</strain>
    </source>
</reference>
<dbReference type="GO" id="GO:0015888">
    <property type="term" value="P:thiamine transport"/>
    <property type="evidence" value="ECO:0007669"/>
    <property type="project" value="TreeGrafter"/>
</dbReference>
<gene>
    <name evidence="2" type="ORF">ATJ78_0866</name>
</gene>
<evidence type="ECO:0000313" key="2">
    <source>
        <dbReference type="EMBL" id="PFG29947.1"/>
    </source>
</evidence>
<dbReference type="GO" id="GO:0030975">
    <property type="term" value="F:thiamine binding"/>
    <property type="evidence" value="ECO:0007669"/>
    <property type="project" value="TreeGrafter"/>
</dbReference>
<dbReference type="EMBL" id="PDJE01000001">
    <property type="protein sequence ID" value="PFG29947.1"/>
    <property type="molecule type" value="Genomic_DNA"/>
</dbReference>
<keyword evidence="1" id="KW-0732">Signal</keyword>
<dbReference type="AlphaFoldDB" id="A0A2A9DT32"/>
<evidence type="ECO:0000313" key="3">
    <source>
        <dbReference type="Proteomes" id="UP000221369"/>
    </source>
</evidence>
<dbReference type="SUPFAM" id="SSF53850">
    <property type="entry name" value="Periplasmic binding protein-like II"/>
    <property type="match status" value="1"/>
</dbReference>
<proteinExistence type="predicted"/>
<dbReference type="GO" id="GO:0030976">
    <property type="term" value="F:thiamine pyrophosphate binding"/>
    <property type="evidence" value="ECO:0007669"/>
    <property type="project" value="TreeGrafter"/>
</dbReference>
<dbReference type="GO" id="GO:0030288">
    <property type="term" value="C:outer membrane-bounded periplasmic space"/>
    <property type="evidence" value="ECO:0007669"/>
    <property type="project" value="TreeGrafter"/>
</dbReference>
<dbReference type="PROSITE" id="PS51318">
    <property type="entry name" value="TAT"/>
    <property type="match status" value="1"/>
</dbReference>
<comment type="caution">
    <text evidence="2">The sequence shown here is derived from an EMBL/GenBank/DDBJ whole genome shotgun (WGS) entry which is preliminary data.</text>
</comment>
<dbReference type="PANTHER" id="PTHR30006">
    <property type="entry name" value="THIAMINE-BINDING PERIPLASMIC PROTEIN-RELATED"/>
    <property type="match status" value="1"/>
</dbReference>
<keyword evidence="3" id="KW-1185">Reference proteome</keyword>
<dbReference type="Proteomes" id="UP000221369">
    <property type="component" value="Unassembled WGS sequence"/>
</dbReference>
<sequence length="380" mass="41368">MGYTDNSSTQGLDAIRSRLSRRGFLVGAAGLAAASTLSACSSPFEQGGGSSGGGGKKLTITMFVFLGGDLAKMPKEFAKEYMESNPSVSIEFYEQSNSVGYGKMLAQRKADPEKPLVNMGFFNTNTSIQGIGDEMWEPLDYSAMSNAADIRPIFQRDDSMGIGIGTDQYGLLVNPDALGSTPKSWSALWDPAYKGQVSFFNFPWYAVYTAALANGGGLDNMEPGWELWEEHADQIKLIVESNPQYMNVLSDGTAPLTSYFAGTGQQWINGGAPLEYVVPEEGAIPLPVFLQSVAGQSDDEKEVCQDIINEMLSPKWVTRWAETSIEIPANEKSETPKSLADLPAFQQSTVDGLMEIDYDIVGNSQAEWTERWNNNVVSKI</sequence>
<dbReference type="RefSeq" id="WP_098406465.1">
    <property type="nucleotide sequence ID" value="NZ_PDJE01000001.1"/>
</dbReference>
<dbReference type="InterPro" id="IPR006311">
    <property type="entry name" value="TAT_signal"/>
</dbReference>
<dbReference type="Pfam" id="PF13343">
    <property type="entry name" value="SBP_bac_6"/>
    <property type="match status" value="1"/>
</dbReference>